<evidence type="ECO:0000313" key="3">
    <source>
        <dbReference type="Proteomes" id="UP000266841"/>
    </source>
</evidence>
<comment type="caution">
    <text evidence="2">The sequence shown here is derived from an EMBL/GenBank/DDBJ whole genome shotgun (WGS) entry which is preliminary data.</text>
</comment>
<accession>K0RT12</accession>
<feature type="non-terminal residue" evidence="2">
    <location>
        <position position="417"/>
    </location>
</feature>
<feature type="compositionally biased region" description="Polar residues" evidence="1">
    <location>
        <begin position="35"/>
        <end position="49"/>
    </location>
</feature>
<dbReference type="AlphaFoldDB" id="K0RT12"/>
<evidence type="ECO:0000313" key="2">
    <source>
        <dbReference type="EMBL" id="EJK56125.1"/>
    </source>
</evidence>
<protein>
    <submittedName>
        <fullName evidence="2">Uncharacterized protein</fullName>
    </submittedName>
</protein>
<dbReference type="Proteomes" id="UP000266841">
    <property type="component" value="Unassembled WGS sequence"/>
</dbReference>
<evidence type="ECO:0000256" key="1">
    <source>
        <dbReference type="SAM" id="MobiDB-lite"/>
    </source>
</evidence>
<proteinExistence type="predicted"/>
<gene>
    <name evidence="2" type="ORF">THAOC_24043</name>
</gene>
<keyword evidence="3" id="KW-1185">Reference proteome</keyword>
<name>K0RT12_THAOC</name>
<feature type="region of interest" description="Disordered" evidence="1">
    <location>
        <begin position="1"/>
        <end position="64"/>
    </location>
</feature>
<feature type="compositionally biased region" description="Basic and acidic residues" evidence="1">
    <location>
        <begin position="15"/>
        <end position="29"/>
    </location>
</feature>
<dbReference type="EMBL" id="AGNL01032357">
    <property type="protein sequence ID" value="EJK56125.1"/>
    <property type="molecule type" value="Genomic_DNA"/>
</dbReference>
<reference evidence="2 3" key="1">
    <citation type="journal article" date="2012" name="Genome Biol.">
        <title>Genome and low-iron response of an oceanic diatom adapted to chronic iron limitation.</title>
        <authorList>
            <person name="Lommer M."/>
            <person name="Specht M."/>
            <person name="Roy A.S."/>
            <person name="Kraemer L."/>
            <person name="Andreson R."/>
            <person name="Gutowska M.A."/>
            <person name="Wolf J."/>
            <person name="Bergner S.V."/>
            <person name="Schilhabel M.B."/>
            <person name="Klostermeier U.C."/>
            <person name="Beiko R.G."/>
            <person name="Rosenstiel P."/>
            <person name="Hippler M."/>
            <person name="Laroche J."/>
        </authorList>
    </citation>
    <scope>NUCLEOTIDE SEQUENCE [LARGE SCALE GENOMIC DNA]</scope>
    <source>
        <strain evidence="2 3">CCMP1005</strain>
    </source>
</reference>
<organism evidence="2 3">
    <name type="scientific">Thalassiosira oceanica</name>
    <name type="common">Marine diatom</name>
    <dbReference type="NCBI Taxonomy" id="159749"/>
    <lineage>
        <taxon>Eukaryota</taxon>
        <taxon>Sar</taxon>
        <taxon>Stramenopiles</taxon>
        <taxon>Ochrophyta</taxon>
        <taxon>Bacillariophyta</taxon>
        <taxon>Coscinodiscophyceae</taxon>
        <taxon>Thalassiosirophycidae</taxon>
        <taxon>Thalassiosirales</taxon>
        <taxon>Thalassiosiraceae</taxon>
        <taxon>Thalassiosira</taxon>
    </lineage>
</organism>
<sequence length="417" mass="44672">MQRADDSTDEADEPIEPKTTYRTEPDWGGRRGGTTAWSTVFHGSSSDDTTYPPDGVTNQDNHGGRTGVCAPRTCLPANVNSRLYPMDLTLEYGTVTVFVRMMRMCQLGRRREDEPFSPGQSQYSGGDENKIRFCRAALDLNETRRAVNDSSLTYHKQQPDSIASVMKFPVLVFTLFASSVASASAADINGYTGSDYTFVGDGHCWDGFDNAYSNATPLPRPFTLDECATYCQSFSSLDGQVGFDTNPAHCFCRYTDGSGPVSATTEEGLSWNTDAAGAIRGTDGASPTNQNICYRRNGFGGAYIGAYTGSDFTFKGQGYCAPEGSTTRYSHATPLGFPGVTMDECAAHCLGFPNTEGLVGMEGRSGDCLCLYIDGTGPESATTEAGISYNTAASGPVGGTDGSTDALCWTYNWSFGN</sequence>